<evidence type="ECO:0000313" key="14">
    <source>
        <dbReference type="Proteomes" id="UP000007241"/>
    </source>
</evidence>
<accession>F4P3F0</accession>
<evidence type="ECO:0000313" key="13">
    <source>
        <dbReference type="EMBL" id="EGF80178.1"/>
    </source>
</evidence>
<evidence type="ECO:0000256" key="4">
    <source>
        <dbReference type="ARBA" id="ARBA00005432"/>
    </source>
</evidence>
<dbReference type="InParanoid" id="F4P3F0"/>
<comment type="pathway">
    <text evidence="3">Protein modification; protein glycosylation.</text>
</comment>
<dbReference type="UniPathway" id="UPA00378"/>
<protein>
    <recommendedName>
        <fullName evidence="5">ditrans,polycis-polyprenyl diphosphate synthase [(2E,6E)-farnesyldiphosphate specific]</fullName>
        <ecNumber evidence="5">2.5.1.87</ecNumber>
    </recommendedName>
</protein>
<name>F4P3F0_BATDJ</name>
<evidence type="ECO:0000256" key="1">
    <source>
        <dbReference type="ARBA" id="ARBA00001946"/>
    </source>
</evidence>
<dbReference type="GO" id="GO:1904423">
    <property type="term" value="C:dehydrodolichyl diphosphate synthase complex"/>
    <property type="evidence" value="ECO:0000318"/>
    <property type="project" value="GO_Central"/>
</dbReference>
<gene>
    <name evidence="13" type="ORF">BATDEDRAFT_25006</name>
</gene>
<evidence type="ECO:0000256" key="2">
    <source>
        <dbReference type="ARBA" id="ARBA00004586"/>
    </source>
</evidence>
<dbReference type="PANTHER" id="PTHR21528:SF0">
    <property type="entry name" value="DEHYDRODOLICHYL DIPHOSPHATE SYNTHASE COMPLEX SUBUNIT NUS1"/>
    <property type="match status" value="1"/>
</dbReference>
<evidence type="ECO:0000256" key="6">
    <source>
        <dbReference type="ARBA" id="ARBA00022679"/>
    </source>
</evidence>
<dbReference type="RefSeq" id="XP_006678985.1">
    <property type="nucleotide sequence ID" value="XM_006678922.1"/>
</dbReference>
<evidence type="ECO:0000256" key="12">
    <source>
        <dbReference type="ARBA" id="ARBA00047353"/>
    </source>
</evidence>
<dbReference type="AlphaFoldDB" id="F4P3F0"/>
<dbReference type="Proteomes" id="UP000007241">
    <property type="component" value="Unassembled WGS sequence"/>
</dbReference>
<keyword evidence="7" id="KW-0812">Transmembrane</keyword>
<comment type="subcellular location">
    <subcellularLocation>
        <location evidence="2">Endoplasmic reticulum membrane</location>
    </subcellularLocation>
</comment>
<evidence type="ECO:0000256" key="9">
    <source>
        <dbReference type="ARBA" id="ARBA00022842"/>
    </source>
</evidence>
<dbReference type="GeneID" id="18238655"/>
<dbReference type="SUPFAM" id="SSF64005">
    <property type="entry name" value="Undecaprenyl diphosphate synthase"/>
    <property type="match status" value="1"/>
</dbReference>
<comment type="similarity">
    <text evidence="4">Belongs to the UPP synthase family.</text>
</comment>
<evidence type="ECO:0000256" key="10">
    <source>
        <dbReference type="ARBA" id="ARBA00022989"/>
    </source>
</evidence>
<keyword evidence="11" id="KW-0472">Membrane</keyword>
<evidence type="ECO:0000256" key="7">
    <source>
        <dbReference type="ARBA" id="ARBA00022692"/>
    </source>
</evidence>
<evidence type="ECO:0000256" key="11">
    <source>
        <dbReference type="ARBA" id="ARBA00023136"/>
    </source>
</evidence>
<keyword evidence="6" id="KW-0808">Transferase</keyword>
<evidence type="ECO:0000256" key="3">
    <source>
        <dbReference type="ARBA" id="ARBA00004922"/>
    </source>
</evidence>
<evidence type="ECO:0000256" key="5">
    <source>
        <dbReference type="ARBA" id="ARBA00012596"/>
    </source>
</evidence>
<organism evidence="13 14">
    <name type="scientific">Batrachochytrium dendrobatidis (strain JAM81 / FGSC 10211)</name>
    <name type="common">Frog chytrid fungus</name>
    <dbReference type="NCBI Taxonomy" id="684364"/>
    <lineage>
        <taxon>Eukaryota</taxon>
        <taxon>Fungi</taxon>
        <taxon>Fungi incertae sedis</taxon>
        <taxon>Chytridiomycota</taxon>
        <taxon>Chytridiomycota incertae sedis</taxon>
        <taxon>Chytridiomycetes</taxon>
        <taxon>Rhizophydiales</taxon>
        <taxon>Rhizophydiales incertae sedis</taxon>
        <taxon>Batrachochytrium</taxon>
    </lineage>
</organism>
<dbReference type="STRING" id="684364.F4P3F0"/>
<keyword evidence="10" id="KW-1133">Transmembrane helix</keyword>
<reference evidence="13 14" key="1">
    <citation type="submission" date="2009-12" db="EMBL/GenBank/DDBJ databases">
        <title>The draft genome of Batrachochytrium dendrobatidis.</title>
        <authorList>
            <consortium name="US DOE Joint Genome Institute (JGI-PGF)"/>
            <person name="Kuo A."/>
            <person name="Salamov A."/>
            <person name="Schmutz J."/>
            <person name="Lucas S."/>
            <person name="Pitluck S."/>
            <person name="Rosenblum E."/>
            <person name="Stajich J."/>
            <person name="Eisen M."/>
            <person name="Grigoriev I.V."/>
        </authorList>
    </citation>
    <scope>NUCLEOTIDE SEQUENCE [LARGE SCALE GENOMIC DNA]</scope>
    <source>
        <strain evidence="14">JAM81 / FGSC 10211</strain>
    </source>
</reference>
<dbReference type="InterPro" id="IPR038887">
    <property type="entry name" value="Nus1/NgBR"/>
</dbReference>
<dbReference type="OrthoDB" id="2121139at2759"/>
<dbReference type="EC" id="2.5.1.87" evidence="5"/>
<dbReference type="GO" id="GO:0045547">
    <property type="term" value="F:ditrans,polycis-polyprenyl diphosphate synthase [(2E,6E)-farnesyl diphosphate specific] activity"/>
    <property type="evidence" value="ECO:0007669"/>
    <property type="project" value="UniProtKB-EC"/>
</dbReference>
<comment type="catalytic activity">
    <reaction evidence="12">
        <text>n isopentenyl diphosphate + (2E,6E)-farnesyl diphosphate = a di-trans,poly-cis-polyprenyl diphosphate + n diphosphate</text>
        <dbReference type="Rhea" id="RHEA:53008"/>
        <dbReference type="Rhea" id="RHEA-COMP:19494"/>
        <dbReference type="ChEBI" id="CHEBI:33019"/>
        <dbReference type="ChEBI" id="CHEBI:128769"/>
        <dbReference type="ChEBI" id="CHEBI:136960"/>
        <dbReference type="ChEBI" id="CHEBI:175763"/>
        <dbReference type="EC" id="2.5.1.87"/>
    </reaction>
</comment>
<keyword evidence="9" id="KW-0460">Magnesium</keyword>
<evidence type="ECO:0000256" key="8">
    <source>
        <dbReference type="ARBA" id="ARBA00022824"/>
    </source>
</evidence>
<dbReference type="EMBL" id="GL882884">
    <property type="protein sequence ID" value="EGF80178.1"/>
    <property type="molecule type" value="Genomic_DNA"/>
</dbReference>
<proteinExistence type="inferred from homology"/>
<keyword evidence="8" id="KW-0256">Endoplasmic reticulum</keyword>
<dbReference type="HOGENOM" id="CLU_1019359_0_0_1"/>
<keyword evidence="14" id="KW-1185">Reference proteome</keyword>
<comment type="cofactor">
    <cofactor evidence="1">
        <name>Mg(2+)</name>
        <dbReference type="ChEBI" id="CHEBI:18420"/>
    </cofactor>
</comment>
<dbReference type="Gene3D" id="3.40.1180.10">
    <property type="entry name" value="Decaprenyl diphosphate synthase-like"/>
    <property type="match status" value="1"/>
</dbReference>
<dbReference type="InterPro" id="IPR036424">
    <property type="entry name" value="UPP_synth-like_sf"/>
</dbReference>
<sequence length="273" mass="30794">MAATSHKLPQSFSAVDSIYWNKLPRHVAVVIDNTLLEFAGAASDSSIIDTSLGLVKNTCNESSTFLRRKSNALLSGIPCQPESSIHSLDGIFASMLDILYLNVSLGVEHLTLYDEYGVLKSHARLLLHLLETNSKLETGFEDELVATVRIMVDHCLVWDVIGFVDLTVYFKSQSDSKDAIVRAVCDLSRNDYPCTLEDVRDRLLEDFPLNSDPDLVYIIGGKTGFQLHNYCPWSIRLSEFHHVPSLDYYGRVDMRDIFQGMKDYSKCEQRFGK</sequence>
<dbReference type="GO" id="GO:0005789">
    <property type="term" value="C:endoplasmic reticulum membrane"/>
    <property type="evidence" value="ECO:0000318"/>
    <property type="project" value="GO_Central"/>
</dbReference>
<dbReference type="PANTHER" id="PTHR21528">
    <property type="entry name" value="DEHYDRODOLICHYL DIPHOSPHATE SYNTHASE COMPLEX SUBUNIT NUS1"/>
    <property type="match status" value="1"/>
</dbReference>